<evidence type="ECO:0000256" key="6">
    <source>
        <dbReference type="ARBA" id="ARBA00022989"/>
    </source>
</evidence>
<sequence length="360" mass="38925">MRIAQPATFWIVVSVVALVALVLLRQILLPFVVGALLAYLLVPAVDWLERFGIGRSFAAMAVFLPLVAGFLAFLLVMLPAIIGEVRFFVEEFPRYVTRLQSLVTDASGPWLHSVMGDELHIEQSSADVARTMGSAWLDDFLRSLWSGGRALFSLLSLLIVTPIIAIYLAIDWQRMIATVDGWLPPAHRDDIRALGREIHDTVAGFVRGQIVICLVLAALYATALKVTGLNHAILIGIAAGLISFIPYLGAATGILVSVCVAMAQFWPNWAPVAVVAGIFIVGEMLADYVLSPRIIGRRVKLNPVWMMFALFAFGWLFGFIGLLLAIPIAASLGVVLRFARRQSLAGSGHGASDGLPGPEG</sequence>
<feature type="transmembrane region" description="Helical" evidence="8">
    <location>
        <begin position="233"/>
        <end position="262"/>
    </location>
</feature>
<accession>A0A1R3V3L7</accession>
<evidence type="ECO:0000256" key="2">
    <source>
        <dbReference type="ARBA" id="ARBA00009773"/>
    </source>
</evidence>
<keyword evidence="10" id="KW-1185">Reference proteome</keyword>
<protein>
    <submittedName>
        <fullName evidence="9">Putative permease</fullName>
    </submittedName>
</protein>
<feature type="transmembrane region" description="Helical" evidence="8">
    <location>
        <begin position="150"/>
        <end position="170"/>
    </location>
</feature>
<keyword evidence="3" id="KW-0813">Transport</keyword>
<name>A0A1R3V3L7_9HYPH</name>
<feature type="transmembrane region" description="Helical" evidence="8">
    <location>
        <begin position="30"/>
        <end position="48"/>
    </location>
</feature>
<evidence type="ECO:0000313" key="9">
    <source>
        <dbReference type="EMBL" id="SIT53334.1"/>
    </source>
</evidence>
<comment type="subcellular location">
    <subcellularLocation>
        <location evidence="1">Cell membrane</location>
        <topology evidence="1">Multi-pass membrane protein</topology>
    </subcellularLocation>
</comment>
<feature type="transmembrane region" description="Helical" evidence="8">
    <location>
        <begin position="202"/>
        <end position="221"/>
    </location>
</feature>
<dbReference type="STRING" id="1631249.BQ8794_110140"/>
<evidence type="ECO:0000256" key="3">
    <source>
        <dbReference type="ARBA" id="ARBA00022448"/>
    </source>
</evidence>
<evidence type="ECO:0000256" key="5">
    <source>
        <dbReference type="ARBA" id="ARBA00022692"/>
    </source>
</evidence>
<keyword evidence="6 8" id="KW-1133">Transmembrane helix</keyword>
<keyword evidence="7 8" id="KW-0472">Membrane</keyword>
<dbReference type="InterPro" id="IPR002549">
    <property type="entry name" value="AI-2E-like"/>
</dbReference>
<evidence type="ECO:0000256" key="8">
    <source>
        <dbReference type="SAM" id="Phobius"/>
    </source>
</evidence>
<dbReference type="AlphaFoldDB" id="A0A1R3V3L7"/>
<dbReference type="GO" id="GO:0005886">
    <property type="term" value="C:plasma membrane"/>
    <property type="evidence" value="ECO:0007669"/>
    <property type="project" value="UniProtKB-SubCell"/>
</dbReference>
<reference evidence="10" key="1">
    <citation type="submission" date="2017-01" db="EMBL/GenBank/DDBJ databases">
        <authorList>
            <person name="Brunel B."/>
        </authorList>
    </citation>
    <scope>NUCLEOTIDE SEQUENCE [LARGE SCALE GENOMIC DNA]</scope>
</reference>
<comment type="similarity">
    <text evidence="2">Belongs to the autoinducer-2 exporter (AI-2E) (TC 2.A.86) family.</text>
</comment>
<dbReference type="EMBL" id="FTPD01000003">
    <property type="protein sequence ID" value="SIT53334.1"/>
    <property type="molecule type" value="Genomic_DNA"/>
</dbReference>
<keyword evidence="4" id="KW-1003">Cell membrane</keyword>
<evidence type="ECO:0000313" key="10">
    <source>
        <dbReference type="Proteomes" id="UP000188388"/>
    </source>
</evidence>
<dbReference type="Pfam" id="PF01594">
    <property type="entry name" value="AI-2E_transport"/>
    <property type="match status" value="1"/>
</dbReference>
<organism evidence="9 10">
    <name type="scientific">Mesorhizobium prunaredense</name>
    <dbReference type="NCBI Taxonomy" id="1631249"/>
    <lineage>
        <taxon>Bacteria</taxon>
        <taxon>Pseudomonadati</taxon>
        <taxon>Pseudomonadota</taxon>
        <taxon>Alphaproteobacteria</taxon>
        <taxon>Hyphomicrobiales</taxon>
        <taxon>Phyllobacteriaceae</taxon>
        <taxon>Mesorhizobium</taxon>
    </lineage>
</organism>
<dbReference type="PANTHER" id="PTHR21716">
    <property type="entry name" value="TRANSMEMBRANE PROTEIN"/>
    <property type="match status" value="1"/>
</dbReference>
<evidence type="ECO:0000256" key="1">
    <source>
        <dbReference type="ARBA" id="ARBA00004651"/>
    </source>
</evidence>
<evidence type="ECO:0000256" key="4">
    <source>
        <dbReference type="ARBA" id="ARBA00022475"/>
    </source>
</evidence>
<feature type="transmembrane region" description="Helical" evidence="8">
    <location>
        <begin position="310"/>
        <end position="336"/>
    </location>
</feature>
<dbReference type="GO" id="GO:0055085">
    <property type="term" value="P:transmembrane transport"/>
    <property type="evidence" value="ECO:0007669"/>
    <property type="project" value="TreeGrafter"/>
</dbReference>
<keyword evidence="5 8" id="KW-0812">Transmembrane</keyword>
<dbReference type="Proteomes" id="UP000188388">
    <property type="component" value="Unassembled WGS sequence"/>
</dbReference>
<dbReference type="PANTHER" id="PTHR21716:SF53">
    <property type="entry name" value="PERMEASE PERM-RELATED"/>
    <property type="match status" value="1"/>
</dbReference>
<feature type="transmembrane region" description="Helical" evidence="8">
    <location>
        <begin position="60"/>
        <end position="82"/>
    </location>
</feature>
<dbReference type="RefSeq" id="WP_077373024.1">
    <property type="nucleotide sequence ID" value="NZ_FTPD01000003.1"/>
</dbReference>
<feature type="transmembrane region" description="Helical" evidence="8">
    <location>
        <begin position="269"/>
        <end position="290"/>
    </location>
</feature>
<feature type="transmembrane region" description="Helical" evidence="8">
    <location>
        <begin position="7"/>
        <end position="24"/>
    </location>
</feature>
<gene>
    <name evidence="9" type="ORF">BQ8794_110140</name>
</gene>
<proteinExistence type="inferred from homology"/>
<evidence type="ECO:0000256" key="7">
    <source>
        <dbReference type="ARBA" id="ARBA00023136"/>
    </source>
</evidence>